<organism evidence="1 2">
    <name type="scientific">Celeribacter marinus</name>
    <dbReference type="NCBI Taxonomy" id="1397108"/>
    <lineage>
        <taxon>Bacteria</taxon>
        <taxon>Pseudomonadati</taxon>
        <taxon>Pseudomonadota</taxon>
        <taxon>Alphaproteobacteria</taxon>
        <taxon>Rhodobacterales</taxon>
        <taxon>Roseobacteraceae</taxon>
        <taxon>Celeribacter</taxon>
    </lineage>
</organism>
<name>A0A0N7HIL9_9RHOB</name>
<dbReference type="AlphaFoldDB" id="A0A0N7HIL9"/>
<dbReference type="KEGG" id="cmar:IMCC12053_1642"/>
<sequence length="39" mass="4492">MIWIGWGGKRSHRLTWGIHQSPDGRGRVAVTFDKKRITS</sequence>
<accession>A0A0N7HIL9</accession>
<evidence type="ECO:0000313" key="1">
    <source>
        <dbReference type="EMBL" id="ALI55589.1"/>
    </source>
</evidence>
<dbReference type="EMBL" id="CP012023">
    <property type="protein sequence ID" value="ALI55589.1"/>
    <property type="molecule type" value="Genomic_DNA"/>
</dbReference>
<dbReference type="PATRIC" id="fig|1397108.4.peg.1675"/>
<evidence type="ECO:0000313" key="2">
    <source>
        <dbReference type="Proteomes" id="UP000064920"/>
    </source>
</evidence>
<gene>
    <name evidence="1" type="ORF">IMCC12053_1642</name>
</gene>
<reference evidence="1 2" key="1">
    <citation type="submission" date="2015-05" db="EMBL/GenBank/DDBJ databases">
        <authorList>
            <person name="Wang D.B."/>
            <person name="Wang M."/>
        </authorList>
    </citation>
    <scope>NUCLEOTIDE SEQUENCE [LARGE SCALE GENOMIC DNA]</scope>
    <source>
        <strain evidence="1 2">IMCC 12053</strain>
    </source>
</reference>
<protein>
    <submittedName>
        <fullName evidence="1">Uncharacterized protein</fullName>
    </submittedName>
</protein>
<proteinExistence type="predicted"/>
<keyword evidence="2" id="KW-1185">Reference proteome</keyword>
<dbReference type="Proteomes" id="UP000064920">
    <property type="component" value="Chromosome"/>
</dbReference>